<comment type="caution">
    <text evidence="8">The sequence shown here is derived from an EMBL/GenBank/DDBJ whole genome shotgun (WGS) entry which is preliminary data.</text>
</comment>
<evidence type="ECO:0000256" key="2">
    <source>
        <dbReference type="ARBA" id="ARBA00022670"/>
    </source>
</evidence>
<protein>
    <submittedName>
        <fullName evidence="8">Subtilisin family serine protease</fullName>
    </submittedName>
</protein>
<feature type="chain" id="PRO_5047222510" evidence="6">
    <location>
        <begin position="25"/>
        <end position="442"/>
    </location>
</feature>
<dbReference type="InterPro" id="IPR050131">
    <property type="entry name" value="Peptidase_S8_subtilisin-like"/>
</dbReference>
<evidence type="ECO:0000256" key="1">
    <source>
        <dbReference type="ARBA" id="ARBA00011073"/>
    </source>
</evidence>
<proteinExistence type="inferred from homology"/>
<accession>A0ABV2JRV8</accession>
<dbReference type="EMBL" id="JBEPMU010000001">
    <property type="protein sequence ID" value="MET3651302.1"/>
    <property type="molecule type" value="Genomic_DNA"/>
</dbReference>
<dbReference type="PANTHER" id="PTHR43806">
    <property type="entry name" value="PEPTIDASE S8"/>
    <property type="match status" value="1"/>
</dbReference>
<keyword evidence="6" id="KW-0732">Signal</keyword>
<dbReference type="InterPro" id="IPR000209">
    <property type="entry name" value="Peptidase_S8/S53_dom"/>
</dbReference>
<feature type="signal peptide" evidence="6">
    <location>
        <begin position="1"/>
        <end position="24"/>
    </location>
</feature>
<dbReference type="PROSITE" id="PS00136">
    <property type="entry name" value="SUBTILASE_ASP"/>
    <property type="match status" value="1"/>
</dbReference>
<feature type="active site" description="Charge relay system" evidence="5">
    <location>
        <position position="232"/>
    </location>
</feature>
<keyword evidence="9" id="KW-1185">Reference proteome</keyword>
<keyword evidence="2 5" id="KW-0645">Protease</keyword>
<dbReference type="InterPro" id="IPR015500">
    <property type="entry name" value="Peptidase_S8_subtilisin-rel"/>
</dbReference>
<name>A0ABV2JRV8_9GAMM</name>
<dbReference type="Pfam" id="PF00082">
    <property type="entry name" value="Peptidase_S8"/>
    <property type="match status" value="1"/>
</dbReference>
<dbReference type="PROSITE" id="PS51257">
    <property type="entry name" value="PROKAR_LIPOPROTEIN"/>
    <property type="match status" value="1"/>
</dbReference>
<dbReference type="SUPFAM" id="SSF52743">
    <property type="entry name" value="Subtilisin-like"/>
    <property type="match status" value="1"/>
</dbReference>
<gene>
    <name evidence="8" type="ORF">ABIC75_001004</name>
</gene>
<dbReference type="PANTHER" id="PTHR43806:SF11">
    <property type="entry name" value="CEREVISIN-RELATED"/>
    <property type="match status" value="1"/>
</dbReference>
<feature type="domain" description="Peptidase S8/S53" evidence="7">
    <location>
        <begin position="190"/>
        <end position="416"/>
    </location>
</feature>
<dbReference type="PROSITE" id="PS51892">
    <property type="entry name" value="SUBTILASE"/>
    <property type="match status" value="1"/>
</dbReference>
<dbReference type="GO" id="GO:0008233">
    <property type="term" value="F:peptidase activity"/>
    <property type="evidence" value="ECO:0007669"/>
    <property type="project" value="UniProtKB-KW"/>
</dbReference>
<evidence type="ECO:0000256" key="4">
    <source>
        <dbReference type="ARBA" id="ARBA00022825"/>
    </source>
</evidence>
<organism evidence="8 9">
    <name type="scientific">Dyella japonica</name>
    <dbReference type="NCBI Taxonomy" id="231455"/>
    <lineage>
        <taxon>Bacteria</taxon>
        <taxon>Pseudomonadati</taxon>
        <taxon>Pseudomonadota</taxon>
        <taxon>Gammaproteobacteria</taxon>
        <taxon>Lysobacterales</taxon>
        <taxon>Rhodanobacteraceae</taxon>
        <taxon>Dyella</taxon>
    </lineage>
</organism>
<evidence type="ECO:0000256" key="3">
    <source>
        <dbReference type="ARBA" id="ARBA00022801"/>
    </source>
</evidence>
<dbReference type="InterPro" id="IPR036852">
    <property type="entry name" value="Peptidase_S8/S53_dom_sf"/>
</dbReference>
<evidence type="ECO:0000259" key="7">
    <source>
        <dbReference type="Pfam" id="PF00082"/>
    </source>
</evidence>
<keyword evidence="3 5" id="KW-0378">Hydrolase</keyword>
<dbReference type="InterPro" id="IPR023827">
    <property type="entry name" value="Peptidase_S8_Asp-AS"/>
</dbReference>
<evidence type="ECO:0000256" key="6">
    <source>
        <dbReference type="SAM" id="SignalP"/>
    </source>
</evidence>
<dbReference type="RefSeq" id="WP_354012744.1">
    <property type="nucleotide sequence ID" value="NZ_JBEPMU010000001.1"/>
</dbReference>
<dbReference type="GO" id="GO:0006508">
    <property type="term" value="P:proteolysis"/>
    <property type="evidence" value="ECO:0007669"/>
    <property type="project" value="UniProtKB-KW"/>
</dbReference>
<dbReference type="Proteomes" id="UP001549184">
    <property type="component" value="Unassembled WGS sequence"/>
</dbReference>
<dbReference type="PRINTS" id="PR00723">
    <property type="entry name" value="SUBTILISIN"/>
</dbReference>
<keyword evidence="4 5" id="KW-0720">Serine protease</keyword>
<evidence type="ECO:0000256" key="5">
    <source>
        <dbReference type="PROSITE-ProRule" id="PRU01240"/>
    </source>
</evidence>
<dbReference type="InterPro" id="IPR022398">
    <property type="entry name" value="Peptidase_S8_His-AS"/>
</dbReference>
<feature type="active site" description="Charge relay system" evidence="5">
    <location>
        <position position="199"/>
    </location>
</feature>
<reference evidence="8 9" key="1">
    <citation type="submission" date="2024-06" db="EMBL/GenBank/DDBJ databases">
        <title>Sorghum-associated microbial communities from plants grown in Nebraska, USA.</title>
        <authorList>
            <person name="Schachtman D."/>
        </authorList>
    </citation>
    <scope>NUCLEOTIDE SEQUENCE [LARGE SCALE GENOMIC DNA]</scope>
    <source>
        <strain evidence="8 9">1073</strain>
    </source>
</reference>
<dbReference type="Gene3D" id="3.40.50.200">
    <property type="entry name" value="Peptidase S8/S53 domain"/>
    <property type="match status" value="1"/>
</dbReference>
<comment type="similarity">
    <text evidence="1 5">Belongs to the peptidase S8 family.</text>
</comment>
<evidence type="ECO:0000313" key="9">
    <source>
        <dbReference type="Proteomes" id="UP001549184"/>
    </source>
</evidence>
<evidence type="ECO:0000313" key="8">
    <source>
        <dbReference type="EMBL" id="MET3651302.1"/>
    </source>
</evidence>
<sequence>MKPGSLLLLLAVSVLGACSPSRPASTQGTTVTPVASASDNVATMNSARDIVLAVANPQEPPPTHAGSSMLGYAPPSNYGAGQRAISMLHEMREHYGWHEVTGWPIKALSLYCIVLEPPAGMTREDLLAALAKDERVALAQPLQDYAVYSAQNDAGTQDADGPHKYNDPYADLQRGFVETDAALAHNTSQGDRVHIAIVDTGVDTSHPDLLGRIHDTSNEVDDNNPAFNRDPHGTEVAGIIGAIGDNHVGIVGIAPKSEISVYKACWYPTTVEAGARCNSFTLAKALAAILDTDARVINLSLGGPSDPLLNKLLSQLLEERRIVVAALPPDGSTRGFPDSAPGVLVVRVSGEKPAPPDVLSAPGNDILTTQPGGGYDFTSGSSMAAAHVSGIVALLLALSPGLDARTIHELLLSTSKMVGGIRQVDAAAAVAALRKNFVSSRR</sequence>
<feature type="active site" description="Charge relay system" evidence="5">
    <location>
        <position position="382"/>
    </location>
</feature>
<dbReference type="PROSITE" id="PS00137">
    <property type="entry name" value="SUBTILASE_HIS"/>
    <property type="match status" value="1"/>
</dbReference>